<gene>
    <name evidence="1" type="ORF">J0911_07285</name>
</gene>
<accession>A0ABS3I754</accession>
<sequence>MTESGCVDASDTRWSNLAADLDALAEAQEAAETDAVVAELTRAEHAATGLASRLRAAIGVAVAVDLPDGEPVRGVVGDAAGTWLLLEAAARSPERHLVPLAAIDGVSGLGAGSVPAPRREIAMTTLLRDLQRDRRTLLVRTRGQVYRGRIARVGADHLDLDVLDGRHREQRVVPFAALLCVSDAPPGMGP</sequence>
<keyword evidence="2" id="KW-1185">Reference proteome</keyword>
<name>A0ABS3I754_9MICO</name>
<reference evidence="2" key="1">
    <citation type="submission" date="2023-07" db="EMBL/GenBank/DDBJ databases">
        <title>Myceligenerans salitolerans sp. nov., a halotolerant actinomycete isolated from a salt lake in Xinjiang, China.</title>
        <authorList>
            <person name="Guan T."/>
        </authorList>
    </citation>
    <scope>NUCLEOTIDE SEQUENCE [LARGE SCALE GENOMIC DNA]</scope>
    <source>
        <strain evidence="2">XHU 5031</strain>
    </source>
</reference>
<dbReference type="EMBL" id="JAFMPK010000028">
    <property type="protein sequence ID" value="MBO0608832.1"/>
    <property type="molecule type" value="Genomic_DNA"/>
</dbReference>
<evidence type="ECO:0000313" key="1">
    <source>
        <dbReference type="EMBL" id="MBO0608832.1"/>
    </source>
</evidence>
<dbReference type="Proteomes" id="UP000664617">
    <property type="component" value="Unassembled WGS sequence"/>
</dbReference>
<protein>
    <submittedName>
        <fullName evidence="1">Uncharacterized protein</fullName>
    </submittedName>
</protein>
<evidence type="ECO:0000313" key="2">
    <source>
        <dbReference type="Proteomes" id="UP000664617"/>
    </source>
</evidence>
<comment type="caution">
    <text evidence="1">The sequence shown here is derived from an EMBL/GenBank/DDBJ whole genome shotgun (WGS) entry which is preliminary data.</text>
</comment>
<proteinExistence type="predicted"/>
<organism evidence="1 2">
    <name type="scientific">Myceligenerans salitolerans</name>
    <dbReference type="NCBI Taxonomy" id="1230528"/>
    <lineage>
        <taxon>Bacteria</taxon>
        <taxon>Bacillati</taxon>
        <taxon>Actinomycetota</taxon>
        <taxon>Actinomycetes</taxon>
        <taxon>Micrococcales</taxon>
        <taxon>Promicromonosporaceae</taxon>
        <taxon>Myceligenerans</taxon>
    </lineage>
</organism>